<keyword evidence="2" id="KW-0808">Transferase</keyword>
<feature type="domain" description="Carbohydrate kinase PfkB" evidence="6">
    <location>
        <begin position="1"/>
        <end position="309"/>
    </location>
</feature>
<sequence>MKKVLCFGEALIDFLNVGTTCQGPLTLPEFRQYPGGAPANAAVAVAQLGGQACFAGQVGQDPFGEFLADALTQYGVDTRFLLKHPKAKTALAFVLLDENGDRSFSFHRHHTADVVLEKHQVNEQWFSGETILHICSNTLTTEGIADCTKHIVASARQAGNLISFDVNLRHNLWASGQADRQLVNALVEQANLVKFSRDELEYLAEGQTDAYLKHCLNARCQLLLVTDGANRIDYYTPSHQGSIQPPSVKAVDTTAGGDAFIGGVLYGLSCLTDNQNIFTQPTELESLLLFASHCGAYAVTQPGAFPALPDLASVQAQLRAHGHSLTAFNPALFRSQV</sequence>
<protein>
    <submittedName>
        <fullName evidence="7">Fructokinase</fullName>
    </submittedName>
</protein>
<evidence type="ECO:0000256" key="2">
    <source>
        <dbReference type="ARBA" id="ARBA00022679"/>
    </source>
</evidence>
<evidence type="ECO:0000256" key="5">
    <source>
        <dbReference type="ARBA" id="ARBA00022840"/>
    </source>
</evidence>
<dbReference type="AlphaFoldDB" id="A0A918DGI8"/>
<evidence type="ECO:0000313" key="7">
    <source>
        <dbReference type="EMBL" id="GGO64829.1"/>
    </source>
</evidence>
<dbReference type="InterPro" id="IPR002173">
    <property type="entry name" value="Carboh/pur_kinase_PfkB_CS"/>
</dbReference>
<dbReference type="Pfam" id="PF00294">
    <property type="entry name" value="PfkB"/>
    <property type="match status" value="1"/>
</dbReference>
<dbReference type="RefSeq" id="WP_188689862.1">
    <property type="nucleotide sequence ID" value="NZ_BMLS01000001.1"/>
</dbReference>
<proteinExistence type="inferred from homology"/>
<reference evidence="7" key="2">
    <citation type="submission" date="2020-09" db="EMBL/GenBank/DDBJ databases">
        <authorList>
            <person name="Sun Q."/>
            <person name="Zhou Y."/>
        </authorList>
    </citation>
    <scope>NUCLEOTIDE SEQUENCE</scope>
    <source>
        <strain evidence="7">CGMCC 1.7086</strain>
    </source>
</reference>
<evidence type="ECO:0000259" key="6">
    <source>
        <dbReference type="Pfam" id="PF00294"/>
    </source>
</evidence>
<comment type="caution">
    <text evidence="7">The sequence shown here is derived from an EMBL/GenBank/DDBJ whole genome shotgun (WGS) entry which is preliminary data.</text>
</comment>
<comment type="similarity">
    <text evidence="1">Belongs to the carbohydrate kinase PfkB family.</text>
</comment>
<dbReference type="PANTHER" id="PTHR43085:SF1">
    <property type="entry name" value="PSEUDOURIDINE KINASE-RELATED"/>
    <property type="match status" value="1"/>
</dbReference>
<dbReference type="InterPro" id="IPR050306">
    <property type="entry name" value="PfkB_Carbo_kinase"/>
</dbReference>
<dbReference type="InterPro" id="IPR011611">
    <property type="entry name" value="PfkB_dom"/>
</dbReference>
<evidence type="ECO:0000256" key="1">
    <source>
        <dbReference type="ARBA" id="ARBA00010688"/>
    </source>
</evidence>
<keyword evidence="5" id="KW-0067">ATP-binding</keyword>
<dbReference type="SUPFAM" id="SSF53613">
    <property type="entry name" value="Ribokinase-like"/>
    <property type="match status" value="1"/>
</dbReference>
<dbReference type="Gene3D" id="3.40.1190.20">
    <property type="match status" value="1"/>
</dbReference>
<dbReference type="GO" id="GO:0005524">
    <property type="term" value="F:ATP binding"/>
    <property type="evidence" value="ECO:0007669"/>
    <property type="project" value="UniProtKB-KW"/>
</dbReference>
<gene>
    <name evidence="7" type="primary">scrK</name>
    <name evidence="7" type="ORF">GCM10010982_05190</name>
</gene>
<evidence type="ECO:0000313" key="8">
    <source>
        <dbReference type="Proteomes" id="UP000606935"/>
    </source>
</evidence>
<name>A0A918DGI8_9ALTE</name>
<dbReference type="PANTHER" id="PTHR43085">
    <property type="entry name" value="HEXOKINASE FAMILY MEMBER"/>
    <property type="match status" value="1"/>
</dbReference>
<dbReference type="InterPro" id="IPR029056">
    <property type="entry name" value="Ribokinase-like"/>
</dbReference>
<dbReference type="GO" id="GO:0016301">
    <property type="term" value="F:kinase activity"/>
    <property type="evidence" value="ECO:0007669"/>
    <property type="project" value="UniProtKB-KW"/>
</dbReference>
<dbReference type="EMBL" id="BMLS01000001">
    <property type="protein sequence ID" value="GGO64829.1"/>
    <property type="molecule type" value="Genomic_DNA"/>
</dbReference>
<evidence type="ECO:0000256" key="3">
    <source>
        <dbReference type="ARBA" id="ARBA00022741"/>
    </source>
</evidence>
<dbReference type="PROSITE" id="PS00584">
    <property type="entry name" value="PFKB_KINASES_2"/>
    <property type="match status" value="1"/>
</dbReference>
<organism evidence="7 8">
    <name type="scientific">Bowmanella pacifica</name>
    <dbReference type="NCBI Taxonomy" id="502051"/>
    <lineage>
        <taxon>Bacteria</taxon>
        <taxon>Pseudomonadati</taxon>
        <taxon>Pseudomonadota</taxon>
        <taxon>Gammaproteobacteria</taxon>
        <taxon>Alteromonadales</taxon>
        <taxon>Alteromonadaceae</taxon>
        <taxon>Bowmanella</taxon>
    </lineage>
</organism>
<keyword evidence="8" id="KW-1185">Reference proteome</keyword>
<dbReference type="CDD" id="cd01167">
    <property type="entry name" value="bac_FRK"/>
    <property type="match status" value="1"/>
</dbReference>
<dbReference type="Proteomes" id="UP000606935">
    <property type="component" value="Unassembled WGS sequence"/>
</dbReference>
<keyword evidence="4" id="KW-0418">Kinase</keyword>
<reference evidence="7" key="1">
    <citation type="journal article" date="2014" name="Int. J. Syst. Evol. Microbiol.">
        <title>Complete genome sequence of Corynebacterium casei LMG S-19264T (=DSM 44701T), isolated from a smear-ripened cheese.</title>
        <authorList>
            <consortium name="US DOE Joint Genome Institute (JGI-PGF)"/>
            <person name="Walter F."/>
            <person name="Albersmeier A."/>
            <person name="Kalinowski J."/>
            <person name="Ruckert C."/>
        </authorList>
    </citation>
    <scope>NUCLEOTIDE SEQUENCE</scope>
    <source>
        <strain evidence="7">CGMCC 1.7086</strain>
    </source>
</reference>
<accession>A0A918DGI8</accession>
<keyword evidence="3" id="KW-0547">Nucleotide-binding</keyword>
<evidence type="ECO:0000256" key="4">
    <source>
        <dbReference type="ARBA" id="ARBA00022777"/>
    </source>
</evidence>